<dbReference type="OrthoDB" id="1853234at2"/>
<reference evidence="2 3" key="1">
    <citation type="submission" date="2015-11" db="EMBL/GenBank/DDBJ databases">
        <title>Butyribacter intestini gen. nov., sp. nov., a butyric acid-producing bacterium of the family Lachnospiraceae isolated from the human faeces.</title>
        <authorList>
            <person name="Zou Y."/>
            <person name="Xue W."/>
            <person name="Luo G."/>
            <person name="Lv M."/>
        </authorList>
    </citation>
    <scope>NUCLEOTIDE SEQUENCE [LARGE SCALE GENOMIC DNA]</scope>
    <source>
        <strain evidence="2 3">ACET-33324</strain>
    </source>
</reference>
<evidence type="ECO:0000256" key="1">
    <source>
        <dbReference type="SAM" id="SignalP"/>
    </source>
</evidence>
<dbReference type="AlphaFoldDB" id="A0A0V8QEY9"/>
<comment type="caution">
    <text evidence="2">The sequence shown here is derived from an EMBL/GenBank/DDBJ whole genome shotgun (WGS) entry which is preliminary data.</text>
</comment>
<feature type="signal peptide" evidence="1">
    <location>
        <begin position="1"/>
        <end position="24"/>
    </location>
</feature>
<keyword evidence="1" id="KW-0732">Signal</keyword>
<feature type="chain" id="PRO_5006894286" evidence="1">
    <location>
        <begin position="25"/>
        <end position="148"/>
    </location>
</feature>
<dbReference type="EMBL" id="LNAM01000151">
    <property type="protein sequence ID" value="KSV59181.1"/>
    <property type="molecule type" value="Genomic_DNA"/>
</dbReference>
<evidence type="ECO:0000313" key="2">
    <source>
        <dbReference type="EMBL" id="KSV59181.1"/>
    </source>
</evidence>
<proteinExistence type="predicted"/>
<gene>
    <name evidence="2" type="ORF">ASU35_10080</name>
</gene>
<keyword evidence="3" id="KW-1185">Reference proteome</keyword>
<sequence>MKQLKKWILPLLCVVLLAVTAVYAVSESSQEEVLECWKENKKICMKIAEELLENGSTEKTEEMPKGIKEANLWNHRQVDFTCYYKGFGSTAKVKGFYYSKDDEARGYQGASLTFEKERRGLKWTQEDGDNWCYVEKLEDNWYYFEVSF</sequence>
<dbReference type="STRING" id="290052.ASU35_10080"/>
<protein>
    <submittedName>
        <fullName evidence="2">Uncharacterized protein</fullName>
    </submittedName>
</protein>
<accession>A0A0V8QEY9</accession>
<dbReference type="Proteomes" id="UP000054874">
    <property type="component" value="Unassembled WGS sequence"/>
</dbReference>
<dbReference type="RefSeq" id="WP_058352568.1">
    <property type="nucleotide sequence ID" value="NZ_CABMMD010000151.1"/>
</dbReference>
<evidence type="ECO:0000313" key="3">
    <source>
        <dbReference type="Proteomes" id="UP000054874"/>
    </source>
</evidence>
<name>A0A0V8QEY9_9FIRM</name>
<organism evidence="2 3">
    <name type="scientific">Acetivibrio ethanolgignens</name>
    <dbReference type="NCBI Taxonomy" id="290052"/>
    <lineage>
        <taxon>Bacteria</taxon>
        <taxon>Bacillati</taxon>
        <taxon>Bacillota</taxon>
        <taxon>Clostridia</taxon>
        <taxon>Eubacteriales</taxon>
        <taxon>Oscillospiraceae</taxon>
        <taxon>Acetivibrio</taxon>
    </lineage>
</organism>